<dbReference type="GeneID" id="81397734"/>
<feature type="compositionally biased region" description="Basic residues" evidence="1">
    <location>
        <begin position="73"/>
        <end position="82"/>
    </location>
</feature>
<proteinExistence type="predicted"/>
<protein>
    <submittedName>
        <fullName evidence="2">Uncharacterized protein</fullName>
    </submittedName>
</protein>
<feature type="region of interest" description="Disordered" evidence="1">
    <location>
        <begin position="55"/>
        <end position="82"/>
    </location>
</feature>
<gene>
    <name evidence="2" type="ORF">NUU61_008040</name>
</gene>
<dbReference type="RefSeq" id="XP_056508858.1">
    <property type="nucleotide sequence ID" value="XM_056658565.1"/>
</dbReference>
<reference evidence="2" key="2">
    <citation type="journal article" date="2023" name="IMA Fungus">
        <title>Comparative genomic study of the Penicillium genus elucidates a diverse pangenome and 15 lateral gene transfer events.</title>
        <authorList>
            <person name="Petersen C."/>
            <person name="Sorensen T."/>
            <person name="Nielsen M.R."/>
            <person name="Sondergaard T.E."/>
            <person name="Sorensen J.L."/>
            <person name="Fitzpatrick D.A."/>
            <person name="Frisvad J.C."/>
            <person name="Nielsen K.L."/>
        </authorList>
    </citation>
    <scope>NUCLEOTIDE SEQUENCE</scope>
    <source>
        <strain evidence="2">IBT 34128</strain>
    </source>
</reference>
<dbReference type="EMBL" id="JAPMSZ010000010">
    <property type="protein sequence ID" value="KAJ5086733.1"/>
    <property type="molecule type" value="Genomic_DNA"/>
</dbReference>
<comment type="caution">
    <text evidence="2">The sequence shown here is derived from an EMBL/GenBank/DDBJ whole genome shotgun (WGS) entry which is preliminary data.</text>
</comment>
<evidence type="ECO:0000256" key="1">
    <source>
        <dbReference type="SAM" id="MobiDB-lite"/>
    </source>
</evidence>
<evidence type="ECO:0000313" key="3">
    <source>
        <dbReference type="Proteomes" id="UP001141434"/>
    </source>
</evidence>
<name>A0A9W9ERL6_9EURO</name>
<reference evidence="2" key="1">
    <citation type="submission" date="2022-11" db="EMBL/GenBank/DDBJ databases">
        <authorList>
            <person name="Petersen C."/>
        </authorList>
    </citation>
    <scope>NUCLEOTIDE SEQUENCE</scope>
    <source>
        <strain evidence="2">IBT 34128</strain>
    </source>
</reference>
<dbReference type="Proteomes" id="UP001141434">
    <property type="component" value="Unassembled WGS sequence"/>
</dbReference>
<organism evidence="2 3">
    <name type="scientific">Penicillium alfredii</name>
    <dbReference type="NCBI Taxonomy" id="1506179"/>
    <lineage>
        <taxon>Eukaryota</taxon>
        <taxon>Fungi</taxon>
        <taxon>Dikarya</taxon>
        <taxon>Ascomycota</taxon>
        <taxon>Pezizomycotina</taxon>
        <taxon>Eurotiomycetes</taxon>
        <taxon>Eurotiomycetidae</taxon>
        <taxon>Eurotiales</taxon>
        <taxon>Aspergillaceae</taxon>
        <taxon>Penicillium</taxon>
    </lineage>
</organism>
<dbReference type="AlphaFoldDB" id="A0A9W9ERL6"/>
<evidence type="ECO:0000313" key="2">
    <source>
        <dbReference type="EMBL" id="KAJ5086733.1"/>
    </source>
</evidence>
<keyword evidence="3" id="KW-1185">Reference proteome</keyword>
<accession>A0A9W9ERL6</accession>
<sequence>MWSKRETLGEKDSETKDRLKRHGKYDLTAATAYGSIIFEIQVLEDWIATPPTLAENELSGGSSGISGRIRQDCHRRKGQCTR</sequence>